<dbReference type="KEGG" id="buy:D8S85_02480"/>
<reference evidence="2 3" key="1">
    <citation type="submission" date="2018-10" db="EMBL/GenBank/DDBJ databases">
        <title>Butyricimonas faecalis sp. nov., isolated from human faeces and emended description of the genus Butyricimonas.</title>
        <authorList>
            <person name="Le Roy T."/>
            <person name="Van der Smissen P."/>
            <person name="Paquot A."/>
            <person name="Delzenne N."/>
            <person name="Muccioli G."/>
            <person name="Collet J.-F."/>
            <person name="Cani P.D."/>
        </authorList>
    </citation>
    <scope>NUCLEOTIDE SEQUENCE [LARGE SCALE GENOMIC DNA]</scope>
    <source>
        <strain evidence="2 3">H184</strain>
    </source>
</reference>
<dbReference type="Pfam" id="PF13185">
    <property type="entry name" value="GAF_2"/>
    <property type="match status" value="1"/>
</dbReference>
<evidence type="ECO:0000313" key="3">
    <source>
        <dbReference type="Proteomes" id="UP000270673"/>
    </source>
</evidence>
<proteinExistence type="predicted"/>
<protein>
    <submittedName>
        <fullName evidence="2">GAF domain-containing protein</fullName>
    </submittedName>
</protein>
<dbReference type="InterPro" id="IPR029016">
    <property type="entry name" value="GAF-like_dom_sf"/>
</dbReference>
<feature type="domain" description="GAF" evidence="1">
    <location>
        <begin position="49"/>
        <end position="145"/>
    </location>
</feature>
<dbReference type="SUPFAM" id="SSF55781">
    <property type="entry name" value="GAF domain-like"/>
    <property type="match status" value="1"/>
</dbReference>
<dbReference type="EMBL" id="CP032819">
    <property type="protein sequence ID" value="AZS28530.1"/>
    <property type="molecule type" value="Genomic_DNA"/>
</dbReference>
<gene>
    <name evidence="2" type="ORF">D8S85_02480</name>
</gene>
<organism evidence="2 3">
    <name type="scientific">Butyricimonas faecalis</name>
    <dbReference type="NCBI Taxonomy" id="2093856"/>
    <lineage>
        <taxon>Bacteria</taxon>
        <taxon>Pseudomonadati</taxon>
        <taxon>Bacteroidota</taxon>
        <taxon>Bacteroidia</taxon>
        <taxon>Bacteroidales</taxon>
        <taxon>Odoribacteraceae</taxon>
        <taxon>Butyricimonas</taxon>
    </lineage>
</organism>
<evidence type="ECO:0000313" key="2">
    <source>
        <dbReference type="EMBL" id="AZS28530.1"/>
    </source>
</evidence>
<keyword evidence="3" id="KW-1185">Reference proteome</keyword>
<name>A0A3S9VPR8_9BACT</name>
<dbReference type="AlphaFoldDB" id="A0A3S9VPR8"/>
<dbReference type="RefSeq" id="WP_106624646.1">
    <property type="nucleotide sequence ID" value="NZ_CP032819.1"/>
</dbReference>
<accession>A0A3S9VPR8</accession>
<sequence length="157" mass="17644">METSRKLAKYDRLYDQIKQYIQTTEDIWARLATMEAVLHHKMQSFFWTGVYVLIDGNLIVRSYQGPVACQKLRNGGVCWAAINSGDTVIVDNVEEFPGHIACNAASKSEIVIPLRDPEGRIFGCLDVDSDQLGAFDREDEAGLKKILSLLYQSDSVK</sequence>
<evidence type="ECO:0000259" key="1">
    <source>
        <dbReference type="Pfam" id="PF13185"/>
    </source>
</evidence>
<dbReference type="Proteomes" id="UP000270673">
    <property type="component" value="Chromosome"/>
</dbReference>
<dbReference type="OrthoDB" id="9796252at2"/>
<dbReference type="Gene3D" id="3.30.450.40">
    <property type="match status" value="1"/>
</dbReference>
<dbReference type="InterPro" id="IPR003018">
    <property type="entry name" value="GAF"/>
</dbReference>